<comment type="subunit">
    <text evidence="9">The complex comprises the extracytoplasmic solute receptor protein and the two transmembrane proteins.</text>
</comment>
<feature type="transmembrane region" description="Helical" evidence="9">
    <location>
        <begin position="92"/>
        <end position="118"/>
    </location>
</feature>
<keyword evidence="5 9" id="KW-0812">Transmembrane</keyword>
<dbReference type="GO" id="GO:0005886">
    <property type="term" value="C:plasma membrane"/>
    <property type="evidence" value="ECO:0007669"/>
    <property type="project" value="UniProtKB-SubCell"/>
</dbReference>
<dbReference type="RefSeq" id="WP_062459152.1">
    <property type="nucleotide sequence ID" value="NZ_JACHBU010000010.1"/>
</dbReference>
<protein>
    <recommendedName>
        <fullName evidence="9">TRAP transporter small permease protein</fullName>
    </recommendedName>
</protein>
<keyword evidence="3" id="KW-1003">Cell membrane</keyword>
<dbReference type="InterPro" id="IPR007387">
    <property type="entry name" value="TRAP_DctQ"/>
</dbReference>
<dbReference type="EMBL" id="JACHBU010000010">
    <property type="protein sequence ID" value="MBB6510760.1"/>
    <property type="molecule type" value="Genomic_DNA"/>
</dbReference>
<evidence type="ECO:0000259" key="10">
    <source>
        <dbReference type="Pfam" id="PF04290"/>
    </source>
</evidence>
<keyword evidence="2 9" id="KW-0813">Transport</keyword>
<evidence type="ECO:0000256" key="4">
    <source>
        <dbReference type="ARBA" id="ARBA00022519"/>
    </source>
</evidence>
<dbReference type="AlphaFoldDB" id="A0A7X0JNA4"/>
<dbReference type="Pfam" id="PF04290">
    <property type="entry name" value="DctQ"/>
    <property type="match status" value="1"/>
</dbReference>
<evidence type="ECO:0000313" key="11">
    <source>
        <dbReference type="EMBL" id="MBB6510760.1"/>
    </source>
</evidence>
<feature type="domain" description="Tripartite ATP-independent periplasmic transporters DctQ component" evidence="10">
    <location>
        <begin position="32"/>
        <end position="161"/>
    </location>
</feature>
<dbReference type="Proteomes" id="UP000585437">
    <property type="component" value="Unassembled WGS sequence"/>
</dbReference>
<evidence type="ECO:0000256" key="1">
    <source>
        <dbReference type="ARBA" id="ARBA00004429"/>
    </source>
</evidence>
<keyword evidence="12" id="KW-1185">Reference proteome</keyword>
<organism evidence="11 12">
    <name type="scientific">Rhizobium soli</name>
    <dbReference type="NCBI Taxonomy" id="424798"/>
    <lineage>
        <taxon>Bacteria</taxon>
        <taxon>Pseudomonadati</taxon>
        <taxon>Pseudomonadota</taxon>
        <taxon>Alphaproteobacteria</taxon>
        <taxon>Hyphomicrobiales</taxon>
        <taxon>Rhizobiaceae</taxon>
        <taxon>Rhizobium/Agrobacterium group</taxon>
        <taxon>Rhizobium</taxon>
    </lineage>
</organism>
<comment type="subcellular location">
    <subcellularLocation>
        <location evidence="1 9">Cell inner membrane</location>
        <topology evidence="1 9">Multi-pass membrane protein</topology>
    </subcellularLocation>
</comment>
<evidence type="ECO:0000256" key="2">
    <source>
        <dbReference type="ARBA" id="ARBA00022448"/>
    </source>
</evidence>
<comment type="similarity">
    <text evidence="8 9">Belongs to the TRAP transporter small permease family.</text>
</comment>
<keyword evidence="4 9" id="KW-0997">Cell inner membrane</keyword>
<evidence type="ECO:0000256" key="7">
    <source>
        <dbReference type="ARBA" id="ARBA00023136"/>
    </source>
</evidence>
<proteinExistence type="inferred from homology"/>
<feature type="transmembrane region" description="Helical" evidence="9">
    <location>
        <begin position="25"/>
        <end position="44"/>
    </location>
</feature>
<evidence type="ECO:0000256" key="5">
    <source>
        <dbReference type="ARBA" id="ARBA00022692"/>
    </source>
</evidence>
<dbReference type="GO" id="GO:0022857">
    <property type="term" value="F:transmembrane transporter activity"/>
    <property type="evidence" value="ECO:0007669"/>
    <property type="project" value="UniProtKB-UniRule"/>
</dbReference>
<accession>A0A7X0JNA4</accession>
<name>A0A7X0JNA4_9HYPH</name>
<evidence type="ECO:0000313" key="12">
    <source>
        <dbReference type="Proteomes" id="UP000585437"/>
    </source>
</evidence>
<feature type="transmembrane region" description="Helical" evidence="9">
    <location>
        <begin position="138"/>
        <end position="162"/>
    </location>
</feature>
<gene>
    <name evidence="11" type="ORF">F4695_004152</name>
</gene>
<evidence type="ECO:0000256" key="9">
    <source>
        <dbReference type="RuleBase" id="RU369079"/>
    </source>
</evidence>
<feature type="transmembrane region" description="Helical" evidence="9">
    <location>
        <begin position="56"/>
        <end position="72"/>
    </location>
</feature>
<reference evidence="11 12" key="1">
    <citation type="submission" date="2020-08" db="EMBL/GenBank/DDBJ databases">
        <title>The Agave Microbiome: Exploring the role of microbial communities in plant adaptations to desert environments.</title>
        <authorList>
            <person name="Partida-Martinez L.P."/>
        </authorList>
    </citation>
    <scope>NUCLEOTIDE SEQUENCE [LARGE SCALE GENOMIC DNA]</scope>
    <source>
        <strain evidence="11 12">AS3.12</strain>
    </source>
</reference>
<evidence type="ECO:0000256" key="8">
    <source>
        <dbReference type="ARBA" id="ARBA00038436"/>
    </source>
</evidence>
<dbReference type="PANTHER" id="PTHR35011:SF2">
    <property type="entry name" value="2,3-DIKETO-L-GULONATE TRAP TRANSPORTER SMALL PERMEASE PROTEIN YIAM"/>
    <property type="match status" value="1"/>
</dbReference>
<keyword evidence="6 9" id="KW-1133">Transmembrane helix</keyword>
<dbReference type="InterPro" id="IPR055348">
    <property type="entry name" value="DctQ"/>
</dbReference>
<dbReference type="PANTHER" id="PTHR35011">
    <property type="entry name" value="2,3-DIKETO-L-GULONATE TRAP TRANSPORTER SMALL PERMEASE PROTEIN YIAM"/>
    <property type="match status" value="1"/>
</dbReference>
<keyword evidence="7 9" id="KW-0472">Membrane</keyword>
<evidence type="ECO:0000256" key="6">
    <source>
        <dbReference type="ARBA" id="ARBA00022989"/>
    </source>
</evidence>
<dbReference type="GO" id="GO:0015740">
    <property type="term" value="P:C4-dicarboxylate transport"/>
    <property type="evidence" value="ECO:0007669"/>
    <property type="project" value="TreeGrafter"/>
</dbReference>
<comment type="function">
    <text evidence="9">Part of the tripartite ATP-independent periplasmic (TRAP) transport system.</text>
</comment>
<comment type="caution">
    <text evidence="11">The sequence shown here is derived from an EMBL/GenBank/DDBJ whole genome shotgun (WGS) entry which is preliminary data.</text>
</comment>
<evidence type="ECO:0000256" key="3">
    <source>
        <dbReference type="ARBA" id="ARBA00022475"/>
    </source>
</evidence>
<sequence length="176" mass="19679">MPPQEKKWVGTIESTIMRIGEYSSWIYLFIGIIVAYEVASRYFFNSPTDWVEETSRLGMVWATFLLFPACMGRRQLISITLFSDAVGERAKVVLEGISFAIIALACAVVSFEALVAAIDAATVGRATASVLRIPYWLFYLPVAIGFFLFFVQAALELILLVATGQRRKLELAHEEI</sequence>